<accession>A0A497JHQ3</accession>
<dbReference type="InterPro" id="IPR012833">
    <property type="entry name" value="NrdD"/>
</dbReference>
<sequence length="64" mass="7569">MVEKNSEEEKEAFCPYCGSKNVYGMSRVVGYFTQINQWNAGKRAEFRDRQKGNYKIPEQLAWEE</sequence>
<dbReference type="AlphaFoldDB" id="A0A497JHQ3"/>
<organism evidence="1 2">
    <name type="scientific">Candidatus Iainarchaeum sp</name>
    <dbReference type="NCBI Taxonomy" id="3101447"/>
    <lineage>
        <taxon>Archaea</taxon>
        <taxon>Candidatus Iainarchaeota</taxon>
        <taxon>Candidatus Iainarchaeia</taxon>
        <taxon>Candidatus Iainarchaeales</taxon>
        <taxon>Candidatus Iainarchaeaceae</taxon>
        <taxon>Candidatus Iainarchaeum</taxon>
    </lineage>
</organism>
<reference evidence="1 2" key="1">
    <citation type="submission" date="2018-06" db="EMBL/GenBank/DDBJ databases">
        <title>Extensive metabolic versatility and redundancy in microbially diverse, dynamic hydrothermal sediments.</title>
        <authorList>
            <person name="Dombrowski N."/>
            <person name="Teske A."/>
            <person name="Baker B.J."/>
        </authorList>
    </citation>
    <scope>NUCLEOTIDE SEQUENCE [LARGE SCALE GENOMIC DNA]</scope>
    <source>
        <strain evidence="1">B51_G17</strain>
    </source>
</reference>
<dbReference type="GO" id="GO:0004748">
    <property type="term" value="F:ribonucleoside-diphosphate reductase activity, thioredoxin disulfide as acceptor"/>
    <property type="evidence" value="ECO:0007669"/>
    <property type="project" value="TreeGrafter"/>
</dbReference>
<evidence type="ECO:0000313" key="2">
    <source>
        <dbReference type="Proteomes" id="UP000278031"/>
    </source>
</evidence>
<protein>
    <submittedName>
        <fullName evidence="1">Uncharacterized protein</fullName>
    </submittedName>
</protein>
<dbReference type="EMBL" id="QMWP01000045">
    <property type="protein sequence ID" value="RLG70609.1"/>
    <property type="molecule type" value="Genomic_DNA"/>
</dbReference>
<dbReference type="GO" id="GO:0009265">
    <property type="term" value="P:2'-deoxyribonucleotide biosynthetic process"/>
    <property type="evidence" value="ECO:0007669"/>
    <property type="project" value="TreeGrafter"/>
</dbReference>
<dbReference type="PANTHER" id="PTHR21075">
    <property type="entry name" value="ANAEROBIC RIBONUCLEOSIDE-TRIPHOSPHATE REDUCTASE"/>
    <property type="match status" value="1"/>
</dbReference>
<dbReference type="PANTHER" id="PTHR21075:SF0">
    <property type="entry name" value="ANAEROBIC RIBONUCLEOSIDE-TRIPHOSPHATE REDUCTASE"/>
    <property type="match status" value="1"/>
</dbReference>
<name>A0A497JHQ3_9ARCH</name>
<dbReference type="GO" id="GO:0031250">
    <property type="term" value="C:anaerobic ribonucleoside-triphosphate reductase complex"/>
    <property type="evidence" value="ECO:0007669"/>
    <property type="project" value="TreeGrafter"/>
</dbReference>
<dbReference type="GO" id="GO:0008998">
    <property type="term" value="F:ribonucleoside-triphosphate reductase (thioredoxin) activity"/>
    <property type="evidence" value="ECO:0007669"/>
    <property type="project" value="InterPro"/>
</dbReference>
<evidence type="ECO:0000313" key="1">
    <source>
        <dbReference type="EMBL" id="RLG70609.1"/>
    </source>
</evidence>
<dbReference type="Pfam" id="PF13597">
    <property type="entry name" value="NRDD"/>
    <property type="match status" value="1"/>
</dbReference>
<comment type="caution">
    <text evidence="1">The sequence shown here is derived from an EMBL/GenBank/DDBJ whole genome shotgun (WGS) entry which is preliminary data.</text>
</comment>
<dbReference type="GO" id="GO:0006260">
    <property type="term" value="P:DNA replication"/>
    <property type="evidence" value="ECO:0007669"/>
    <property type="project" value="InterPro"/>
</dbReference>
<proteinExistence type="predicted"/>
<gene>
    <name evidence="1" type="ORF">DRO04_01585</name>
</gene>
<dbReference type="Proteomes" id="UP000278031">
    <property type="component" value="Unassembled WGS sequence"/>
</dbReference>